<reference evidence="1" key="1">
    <citation type="submission" date="2014-09" db="EMBL/GenBank/DDBJ databases">
        <authorList>
            <person name="Magalhaes I.L.F."/>
            <person name="Oliveira U."/>
            <person name="Santos F.R."/>
            <person name="Vidigal T.H.D.A."/>
            <person name="Brescovit A.D."/>
            <person name="Santos A.J."/>
        </authorList>
    </citation>
    <scope>NUCLEOTIDE SEQUENCE</scope>
    <source>
        <tissue evidence="1">Shoot tissue taken approximately 20 cm above the soil surface</tissue>
    </source>
</reference>
<protein>
    <submittedName>
        <fullName evidence="1">Uncharacterized protein</fullName>
    </submittedName>
</protein>
<organism evidence="1">
    <name type="scientific">Arundo donax</name>
    <name type="common">Giant reed</name>
    <name type="synonym">Donax arundinaceus</name>
    <dbReference type="NCBI Taxonomy" id="35708"/>
    <lineage>
        <taxon>Eukaryota</taxon>
        <taxon>Viridiplantae</taxon>
        <taxon>Streptophyta</taxon>
        <taxon>Embryophyta</taxon>
        <taxon>Tracheophyta</taxon>
        <taxon>Spermatophyta</taxon>
        <taxon>Magnoliopsida</taxon>
        <taxon>Liliopsida</taxon>
        <taxon>Poales</taxon>
        <taxon>Poaceae</taxon>
        <taxon>PACMAD clade</taxon>
        <taxon>Arundinoideae</taxon>
        <taxon>Arundineae</taxon>
        <taxon>Arundo</taxon>
    </lineage>
</organism>
<sequence>MSTRLGGAPCYCFSFTQLQPAVRLRVPPARAADTSSSSSSQSTARLRTVLEQVDEALRKGNDEAALSMVRVLQGEDVGLRGFGAARQKQVTICFTMRFPYMVLSDDITSVHIFDREETDALPLSFCLGVMYHINSLLFNMICTRYLKGPINWMSLS</sequence>
<dbReference type="EMBL" id="GBRH01282882">
    <property type="protein sequence ID" value="JAD15013.1"/>
    <property type="molecule type" value="Transcribed_RNA"/>
</dbReference>
<reference evidence="1" key="2">
    <citation type="journal article" date="2015" name="Data Brief">
        <title>Shoot transcriptome of the giant reed, Arundo donax.</title>
        <authorList>
            <person name="Barrero R.A."/>
            <person name="Guerrero F.D."/>
            <person name="Moolhuijzen P."/>
            <person name="Goolsby J.A."/>
            <person name="Tidwell J."/>
            <person name="Bellgard S.E."/>
            <person name="Bellgard M.I."/>
        </authorList>
    </citation>
    <scope>NUCLEOTIDE SEQUENCE</scope>
    <source>
        <tissue evidence="1">Shoot tissue taken approximately 20 cm above the soil surface</tissue>
    </source>
</reference>
<proteinExistence type="predicted"/>
<name>A0A0A8XQM7_ARUDO</name>
<accession>A0A0A8XQM7</accession>
<dbReference type="AlphaFoldDB" id="A0A0A8XQM7"/>
<evidence type="ECO:0000313" key="1">
    <source>
        <dbReference type="EMBL" id="JAD15013.1"/>
    </source>
</evidence>